<dbReference type="AlphaFoldDB" id="A0A139AUR5"/>
<evidence type="ECO:0000313" key="3">
    <source>
        <dbReference type="Proteomes" id="UP000070544"/>
    </source>
</evidence>
<name>A0A139AUR5_GONPJ</name>
<dbReference type="InterPro" id="IPR004843">
    <property type="entry name" value="Calcineurin-like_PHP"/>
</dbReference>
<accession>A0A139AUR5</accession>
<dbReference type="Gene3D" id="3.60.21.10">
    <property type="match status" value="1"/>
</dbReference>
<dbReference type="EMBL" id="KQ965735">
    <property type="protein sequence ID" value="KXS20457.1"/>
    <property type="molecule type" value="Genomic_DNA"/>
</dbReference>
<protein>
    <recommendedName>
        <fullName evidence="1">Calcineurin-like phosphoesterase domain-containing protein</fullName>
    </recommendedName>
</protein>
<dbReference type="PANTHER" id="PTHR37844:SF2">
    <property type="entry name" value="SER_THR PROTEIN PHOSPHATASE SUPERFAMILY (AFU_ORTHOLOGUE AFUA_1G14840)"/>
    <property type="match status" value="1"/>
</dbReference>
<dbReference type="OrthoDB" id="550558at2759"/>
<proteinExistence type="predicted"/>
<dbReference type="Proteomes" id="UP000070544">
    <property type="component" value="Unassembled WGS sequence"/>
</dbReference>
<evidence type="ECO:0000313" key="2">
    <source>
        <dbReference type="EMBL" id="KXS20457.1"/>
    </source>
</evidence>
<evidence type="ECO:0000259" key="1">
    <source>
        <dbReference type="Pfam" id="PF00149"/>
    </source>
</evidence>
<reference evidence="2 3" key="1">
    <citation type="journal article" date="2015" name="Genome Biol. Evol.">
        <title>Phylogenomic analyses indicate that early fungi evolved digesting cell walls of algal ancestors of land plants.</title>
        <authorList>
            <person name="Chang Y."/>
            <person name="Wang S."/>
            <person name="Sekimoto S."/>
            <person name="Aerts A.L."/>
            <person name="Choi C."/>
            <person name="Clum A."/>
            <person name="LaButti K.M."/>
            <person name="Lindquist E.A."/>
            <person name="Yee Ngan C."/>
            <person name="Ohm R.A."/>
            <person name="Salamov A.A."/>
            <person name="Grigoriev I.V."/>
            <person name="Spatafora J.W."/>
            <person name="Berbee M.L."/>
        </authorList>
    </citation>
    <scope>NUCLEOTIDE SEQUENCE [LARGE SCALE GENOMIC DNA]</scope>
    <source>
        <strain evidence="2 3">JEL478</strain>
    </source>
</reference>
<keyword evidence="3" id="KW-1185">Reference proteome</keyword>
<gene>
    <name evidence="2" type="ORF">M427DRAFT_28177</name>
</gene>
<dbReference type="Pfam" id="PF00149">
    <property type="entry name" value="Metallophos"/>
    <property type="match status" value="1"/>
</dbReference>
<dbReference type="GO" id="GO:0016787">
    <property type="term" value="F:hydrolase activity"/>
    <property type="evidence" value="ECO:0007669"/>
    <property type="project" value="InterPro"/>
</dbReference>
<feature type="domain" description="Calcineurin-like phosphoesterase" evidence="1">
    <location>
        <begin position="1"/>
        <end position="215"/>
    </location>
</feature>
<dbReference type="SUPFAM" id="SSF56300">
    <property type="entry name" value="Metallo-dependent phosphatases"/>
    <property type="match status" value="1"/>
</dbReference>
<sequence length="259" mass="28507">MRLHLLSDIHLEFFPYTLQHPPSGADAAVLAGDIGIPSEPHYSAFIAGAAMLYPRVYVVLGNHELYGDSYSGGRAKVREICAAHPNVMFLDGGVAEDIEGTDLRVTGCTLWSHVPDARKDISARRLADFWNIKGWSVERCNERHEEDKAFLVQEIARAQKDGKRLVVVTHHAPMTEGVSDPQYQGSELSCCFSTDLKAMVAGAPVAVWMFGHTHWNIDVTLSGGEGGRTGTTRVVANQRGYPREDVGKIGFRDDFVIEV</sequence>
<dbReference type="PANTHER" id="PTHR37844">
    <property type="entry name" value="SER/THR PROTEIN PHOSPHATASE SUPERFAMILY (AFU_ORTHOLOGUE AFUA_1G14840)"/>
    <property type="match status" value="1"/>
</dbReference>
<dbReference type="OMA" id="DRNRWDD"/>
<organism evidence="2 3">
    <name type="scientific">Gonapodya prolifera (strain JEL478)</name>
    <name type="common">Monoblepharis prolifera</name>
    <dbReference type="NCBI Taxonomy" id="1344416"/>
    <lineage>
        <taxon>Eukaryota</taxon>
        <taxon>Fungi</taxon>
        <taxon>Fungi incertae sedis</taxon>
        <taxon>Chytridiomycota</taxon>
        <taxon>Chytridiomycota incertae sedis</taxon>
        <taxon>Monoblepharidomycetes</taxon>
        <taxon>Monoblepharidales</taxon>
        <taxon>Gonapodyaceae</taxon>
        <taxon>Gonapodya</taxon>
    </lineage>
</organism>
<dbReference type="InterPro" id="IPR029052">
    <property type="entry name" value="Metallo-depent_PP-like"/>
</dbReference>